<dbReference type="Pfam" id="PF14322">
    <property type="entry name" value="SusD-like_3"/>
    <property type="match status" value="1"/>
</dbReference>
<dbReference type="Gene3D" id="1.25.40.390">
    <property type="match status" value="1"/>
</dbReference>
<keyword evidence="3" id="KW-0732">Signal</keyword>
<evidence type="ECO:0000259" key="6">
    <source>
        <dbReference type="Pfam" id="PF07980"/>
    </source>
</evidence>
<accession>A0ABR7YHJ9</accession>
<keyword evidence="5" id="KW-0998">Cell outer membrane</keyword>
<dbReference type="InterPro" id="IPR033985">
    <property type="entry name" value="SusD-like_N"/>
</dbReference>
<comment type="similarity">
    <text evidence="2">Belongs to the SusD family.</text>
</comment>
<evidence type="ECO:0000256" key="1">
    <source>
        <dbReference type="ARBA" id="ARBA00004442"/>
    </source>
</evidence>
<proteinExistence type="inferred from homology"/>
<evidence type="ECO:0000256" key="5">
    <source>
        <dbReference type="ARBA" id="ARBA00023237"/>
    </source>
</evidence>
<dbReference type="Proteomes" id="UP000651271">
    <property type="component" value="Unassembled WGS sequence"/>
</dbReference>
<sequence length="612" mass="69168">MIKRNYIYVILVLFLALNYSCSSFLDVVPDERPTEEDAFVDEFAAERFLYSCYNYLPAVRVGQSSIDLMTTDEVITSFEHETFAQFPKGTFTASNPVISYWGTLYKGIRQTYILVDNIDKVPGLSEDKKADYKAQANFLIGYYHFLLVRMYGPVILINGVEDVNQASDTYKARSTYEESVDFVVTKLDEAAASLPAKRVGNEYGLATSLAAKAIKARMLLYAASPLFNGGGGLKTSFYADFVDKSGNNLIPTNYDREKWKKAIDAYKEVIDLAEGQGYGLYANSTMTGLPAKQVEKDLRYTFVDKESNELIWTDTRREGIYDFQNKSTPFYSPGAYNGVSPTLSMVELFYTENGLPIDKDPAYNYSNRYGVGTSPLGGNTLNLNLHREPRFNAWIAYHNGNYEILRPGGIQEVKTMFRKNDDHGIKGRSNNYSPTGYLNKKGVSPKFGANQNIEAQPTIAESYPWPLVRLAELYLSYAEALIEYDASNITLAKTYIDKVRKRAGIPTIDEAWGPIGGATTQAQLRSIVRQERSIEFYLENHRFWDLRRWMEAEQPLGTQAKGMNIQGTTDAEFFNVTTVQFVRNFRTPAFYLMPIPTADINKNPNIVQNIGY</sequence>
<evidence type="ECO:0000313" key="8">
    <source>
        <dbReference type="EMBL" id="MBD1430714.1"/>
    </source>
</evidence>
<evidence type="ECO:0000256" key="2">
    <source>
        <dbReference type="ARBA" id="ARBA00006275"/>
    </source>
</evidence>
<evidence type="ECO:0000259" key="7">
    <source>
        <dbReference type="Pfam" id="PF14322"/>
    </source>
</evidence>
<feature type="domain" description="RagB/SusD" evidence="6">
    <location>
        <begin position="309"/>
        <end position="612"/>
    </location>
</feature>
<evidence type="ECO:0000256" key="3">
    <source>
        <dbReference type="ARBA" id="ARBA00022729"/>
    </source>
</evidence>
<dbReference type="SUPFAM" id="SSF48452">
    <property type="entry name" value="TPR-like"/>
    <property type="match status" value="1"/>
</dbReference>
<dbReference type="EMBL" id="JACOIJ010000035">
    <property type="protein sequence ID" value="MBD1430714.1"/>
    <property type="molecule type" value="Genomic_DNA"/>
</dbReference>
<name>A0ABR7YHJ9_9SPHI</name>
<dbReference type="Pfam" id="PF07980">
    <property type="entry name" value="SusD_RagB"/>
    <property type="match status" value="1"/>
</dbReference>
<comment type="subcellular location">
    <subcellularLocation>
        <location evidence="1">Cell outer membrane</location>
    </subcellularLocation>
</comment>
<organism evidence="8 9">
    <name type="scientific">Sphingobacterium litopenaei</name>
    <dbReference type="NCBI Taxonomy" id="2763500"/>
    <lineage>
        <taxon>Bacteria</taxon>
        <taxon>Pseudomonadati</taxon>
        <taxon>Bacteroidota</taxon>
        <taxon>Sphingobacteriia</taxon>
        <taxon>Sphingobacteriales</taxon>
        <taxon>Sphingobacteriaceae</taxon>
        <taxon>Sphingobacterium</taxon>
    </lineage>
</organism>
<reference evidence="8 9" key="1">
    <citation type="submission" date="2020-08" db="EMBL/GenBank/DDBJ databases">
        <title>Sphingobacterium sp. DN04309 isolated from aquaculture water.</title>
        <authorList>
            <person name="Zhang M."/>
        </authorList>
    </citation>
    <scope>NUCLEOTIDE SEQUENCE [LARGE SCALE GENOMIC DNA]</scope>
    <source>
        <strain evidence="8 9">DN04309</strain>
    </source>
</reference>
<dbReference type="InterPro" id="IPR012944">
    <property type="entry name" value="SusD_RagB_dom"/>
</dbReference>
<protein>
    <submittedName>
        <fullName evidence="8">RagB/SusD family nutrient uptake outer membrane protein</fullName>
    </submittedName>
</protein>
<feature type="domain" description="SusD-like N-terminal" evidence="7">
    <location>
        <begin position="24"/>
        <end position="220"/>
    </location>
</feature>
<evidence type="ECO:0000256" key="4">
    <source>
        <dbReference type="ARBA" id="ARBA00023136"/>
    </source>
</evidence>
<keyword evidence="4" id="KW-0472">Membrane</keyword>
<dbReference type="RefSeq" id="WP_165291815.1">
    <property type="nucleotide sequence ID" value="NZ_JACOIJ010000035.1"/>
</dbReference>
<dbReference type="InterPro" id="IPR011990">
    <property type="entry name" value="TPR-like_helical_dom_sf"/>
</dbReference>
<comment type="caution">
    <text evidence="8">The sequence shown here is derived from an EMBL/GenBank/DDBJ whole genome shotgun (WGS) entry which is preliminary data.</text>
</comment>
<evidence type="ECO:0000313" key="9">
    <source>
        <dbReference type="Proteomes" id="UP000651271"/>
    </source>
</evidence>
<keyword evidence="9" id="KW-1185">Reference proteome</keyword>
<gene>
    <name evidence="8" type="ORF">H8B04_14315</name>
</gene>